<dbReference type="InterPro" id="IPR000873">
    <property type="entry name" value="AMP-dep_synth/lig_dom"/>
</dbReference>
<dbReference type="InterPro" id="IPR020845">
    <property type="entry name" value="AMP-binding_CS"/>
</dbReference>
<name>A0A812LHB9_SYMPI</name>
<comment type="caution">
    <text evidence="2">The sequence shown here is derived from an EMBL/GenBank/DDBJ whole genome shotgun (WGS) entry which is preliminary data.</text>
</comment>
<gene>
    <name evidence="2" type="primary">NRPS1</name>
    <name evidence="2" type="ORF">SPIL2461_LOCUS4549</name>
</gene>
<dbReference type="PROSITE" id="PS00455">
    <property type="entry name" value="AMP_BINDING"/>
    <property type="match status" value="1"/>
</dbReference>
<keyword evidence="3" id="KW-1185">Reference proteome</keyword>
<evidence type="ECO:0000313" key="2">
    <source>
        <dbReference type="EMBL" id="CAE7246688.1"/>
    </source>
</evidence>
<dbReference type="Gene3D" id="3.40.50.12780">
    <property type="entry name" value="N-terminal domain of ligase-like"/>
    <property type="match status" value="1"/>
</dbReference>
<proteinExistence type="predicted"/>
<evidence type="ECO:0000313" key="3">
    <source>
        <dbReference type="Proteomes" id="UP000649617"/>
    </source>
</evidence>
<sequence length="150" mass="16243">MMVVPVDVAWPQERIKQAALDSDVAVALVEPSSLSLLPELPCPSLVVDAAFYEKYAAEPELCQMKEEDAALVLFTSGSTGKPKGIVLSHGYVTALVAGIVESKRMSQATKTLCYHSPTWMPFLDNLFGPLLAGGTCLYFPDNEKHIVMPS</sequence>
<dbReference type="Proteomes" id="UP000649617">
    <property type="component" value="Unassembled WGS sequence"/>
</dbReference>
<reference evidence="2" key="1">
    <citation type="submission" date="2021-02" db="EMBL/GenBank/DDBJ databases">
        <authorList>
            <person name="Dougan E. K."/>
            <person name="Rhodes N."/>
            <person name="Thang M."/>
            <person name="Chan C."/>
        </authorList>
    </citation>
    <scope>NUCLEOTIDE SEQUENCE</scope>
</reference>
<dbReference type="GO" id="GO:0043041">
    <property type="term" value="P:amino acid activation for nonribosomal peptide biosynthetic process"/>
    <property type="evidence" value="ECO:0007669"/>
    <property type="project" value="TreeGrafter"/>
</dbReference>
<dbReference type="GO" id="GO:0005737">
    <property type="term" value="C:cytoplasm"/>
    <property type="evidence" value="ECO:0007669"/>
    <property type="project" value="TreeGrafter"/>
</dbReference>
<dbReference type="PANTHER" id="PTHR45527:SF1">
    <property type="entry name" value="FATTY ACID SYNTHASE"/>
    <property type="match status" value="1"/>
</dbReference>
<evidence type="ECO:0000259" key="1">
    <source>
        <dbReference type="Pfam" id="PF00501"/>
    </source>
</evidence>
<feature type="non-terminal residue" evidence="2">
    <location>
        <position position="1"/>
    </location>
</feature>
<dbReference type="GO" id="GO:0044550">
    <property type="term" value="P:secondary metabolite biosynthetic process"/>
    <property type="evidence" value="ECO:0007669"/>
    <property type="project" value="TreeGrafter"/>
</dbReference>
<dbReference type="AlphaFoldDB" id="A0A812LHB9"/>
<dbReference type="GO" id="GO:0031177">
    <property type="term" value="F:phosphopantetheine binding"/>
    <property type="evidence" value="ECO:0007669"/>
    <property type="project" value="TreeGrafter"/>
</dbReference>
<organism evidence="2 3">
    <name type="scientific">Symbiodinium pilosum</name>
    <name type="common">Dinoflagellate</name>
    <dbReference type="NCBI Taxonomy" id="2952"/>
    <lineage>
        <taxon>Eukaryota</taxon>
        <taxon>Sar</taxon>
        <taxon>Alveolata</taxon>
        <taxon>Dinophyceae</taxon>
        <taxon>Suessiales</taxon>
        <taxon>Symbiodiniaceae</taxon>
        <taxon>Symbiodinium</taxon>
    </lineage>
</organism>
<protein>
    <submittedName>
        <fullName evidence="2">NRPS1 protein</fullName>
    </submittedName>
</protein>
<dbReference type="PANTHER" id="PTHR45527">
    <property type="entry name" value="NONRIBOSOMAL PEPTIDE SYNTHETASE"/>
    <property type="match status" value="1"/>
</dbReference>
<dbReference type="OrthoDB" id="420805at2759"/>
<feature type="domain" description="AMP-dependent synthetase/ligase" evidence="1">
    <location>
        <begin position="1"/>
        <end position="143"/>
    </location>
</feature>
<dbReference type="PRINTS" id="PR00154">
    <property type="entry name" value="AMPBINDING"/>
</dbReference>
<dbReference type="Pfam" id="PF00501">
    <property type="entry name" value="AMP-binding"/>
    <property type="match status" value="1"/>
</dbReference>
<dbReference type="InterPro" id="IPR020459">
    <property type="entry name" value="AMP-binding"/>
</dbReference>
<accession>A0A812LHB9</accession>
<dbReference type="SUPFAM" id="SSF56801">
    <property type="entry name" value="Acetyl-CoA synthetase-like"/>
    <property type="match status" value="1"/>
</dbReference>
<feature type="non-terminal residue" evidence="2">
    <location>
        <position position="150"/>
    </location>
</feature>
<dbReference type="InterPro" id="IPR042099">
    <property type="entry name" value="ANL_N_sf"/>
</dbReference>
<dbReference type="EMBL" id="CAJNIZ010006025">
    <property type="protein sequence ID" value="CAE7246688.1"/>
    <property type="molecule type" value="Genomic_DNA"/>
</dbReference>